<keyword evidence="2" id="KW-0067">ATP-binding</keyword>
<dbReference type="InterPro" id="IPR014729">
    <property type="entry name" value="Rossmann-like_a/b/a_fold"/>
</dbReference>
<dbReference type="Pfam" id="PF02568">
    <property type="entry name" value="ThiI"/>
    <property type="match status" value="1"/>
</dbReference>
<dbReference type="KEGG" id="trl:A3L10_00770"/>
<proteinExistence type="predicted"/>
<evidence type="ECO:0000313" key="5">
    <source>
        <dbReference type="Proteomes" id="UP000250085"/>
    </source>
</evidence>
<dbReference type="Gene3D" id="3.40.50.620">
    <property type="entry name" value="HUPs"/>
    <property type="match status" value="1"/>
</dbReference>
<dbReference type="InterPro" id="IPR020536">
    <property type="entry name" value="ThiI_AANH"/>
</dbReference>
<dbReference type="AlphaFoldDB" id="A0A2Z2MZX5"/>
<dbReference type="PANTHER" id="PTHR43209:SF1">
    <property type="entry name" value="TRNA SULFURTRANSFERASE"/>
    <property type="match status" value="1"/>
</dbReference>
<evidence type="ECO:0000259" key="3">
    <source>
        <dbReference type="Pfam" id="PF02568"/>
    </source>
</evidence>
<dbReference type="InterPro" id="IPR050102">
    <property type="entry name" value="tRNA_sulfurtransferase_ThiI"/>
</dbReference>
<dbReference type="Proteomes" id="UP000250085">
    <property type="component" value="Chromosome"/>
</dbReference>
<organism evidence="4 5">
    <name type="scientific">Thermococcus radiotolerans</name>
    <dbReference type="NCBI Taxonomy" id="187880"/>
    <lineage>
        <taxon>Archaea</taxon>
        <taxon>Methanobacteriati</taxon>
        <taxon>Methanobacteriota</taxon>
        <taxon>Thermococci</taxon>
        <taxon>Thermococcales</taxon>
        <taxon>Thermococcaceae</taxon>
        <taxon>Thermococcus</taxon>
    </lineage>
</organism>
<evidence type="ECO:0000313" key="4">
    <source>
        <dbReference type="EMBL" id="ASJ13730.1"/>
    </source>
</evidence>
<dbReference type="GO" id="GO:0002937">
    <property type="term" value="P:tRNA 4-thiouridine biosynthesis"/>
    <property type="evidence" value="ECO:0007669"/>
    <property type="project" value="TreeGrafter"/>
</dbReference>
<feature type="domain" description="Thil AANH" evidence="3">
    <location>
        <begin position="2"/>
        <end position="189"/>
    </location>
</feature>
<dbReference type="SUPFAM" id="SSF52402">
    <property type="entry name" value="Adenine nucleotide alpha hydrolases-like"/>
    <property type="match status" value="1"/>
</dbReference>
<dbReference type="GO" id="GO:0052837">
    <property type="term" value="P:thiazole biosynthetic process"/>
    <property type="evidence" value="ECO:0007669"/>
    <property type="project" value="TreeGrafter"/>
</dbReference>
<evidence type="ECO:0000256" key="2">
    <source>
        <dbReference type="ARBA" id="ARBA00022840"/>
    </source>
</evidence>
<dbReference type="EMBL" id="CP015106">
    <property type="protein sequence ID" value="ASJ13730.1"/>
    <property type="molecule type" value="Genomic_DNA"/>
</dbReference>
<dbReference type="GO" id="GO:0004810">
    <property type="term" value="F:CCA tRNA nucleotidyltransferase activity"/>
    <property type="evidence" value="ECO:0007669"/>
    <property type="project" value="InterPro"/>
</dbReference>
<reference evidence="4 5" key="1">
    <citation type="submission" date="2016-04" db="EMBL/GenBank/DDBJ databases">
        <title>Complete genome sequence of Thermococcus radiotolerans type strain EJ2.</title>
        <authorList>
            <person name="Oger P.M."/>
        </authorList>
    </citation>
    <scope>NUCLEOTIDE SEQUENCE [LARGE SCALE GENOMIC DNA]</scope>
    <source>
        <strain evidence="4 5">EJ2</strain>
    </source>
</reference>
<dbReference type="NCBIfam" id="NF006222">
    <property type="entry name" value="PRK08349.1"/>
    <property type="match status" value="1"/>
</dbReference>
<dbReference type="OrthoDB" id="372227at2157"/>
<sequence>MKAVALLSSGIDSPVAIYLMLRKGFEVTPVHFRQSGTKESKVFELCEVLGRYGRLNEPVIVDSYEEQAPVFSRLAEIGKGKWTCLFCKWTMLRKACRIGHRIGAKAIITGDSLGQVASQTLDNLLIISTASDLPILRPLIGLDKEEIVRIAKEIGTFEISIEQEEPCPFVPRYPVVRGSLGEFERIKERLVREGVL</sequence>
<dbReference type="GO" id="GO:0005524">
    <property type="term" value="F:ATP binding"/>
    <property type="evidence" value="ECO:0007669"/>
    <property type="project" value="UniProtKB-KW"/>
</dbReference>
<evidence type="ECO:0000256" key="1">
    <source>
        <dbReference type="ARBA" id="ARBA00022741"/>
    </source>
</evidence>
<dbReference type="RefSeq" id="WP_088865949.1">
    <property type="nucleotide sequence ID" value="NZ_CP015106.1"/>
</dbReference>
<keyword evidence="1" id="KW-0547">Nucleotide-binding</keyword>
<dbReference type="PANTHER" id="PTHR43209">
    <property type="entry name" value="TRNA SULFURTRANSFERASE"/>
    <property type="match status" value="1"/>
</dbReference>
<name>A0A2Z2MZX5_9EURY</name>
<gene>
    <name evidence="4" type="ORF">A3L10_00770</name>
</gene>
<dbReference type="GO" id="GO:0005829">
    <property type="term" value="C:cytosol"/>
    <property type="evidence" value="ECO:0007669"/>
    <property type="project" value="TreeGrafter"/>
</dbReference>
<keyword evidence="5" id="KW-1185">Reference proteome</keyword>
<protein>
    <recommendedName>
        <fullName evidence="3">Thil AANH domain-containing protein</fullName>
    </recommendedName>
</protein>
<dbReference type="GeneID" id="33327335"/>
<accession>A0A2Z2MZX5</accession>